<accession>A0A8J4EG13</accession>
<organism evidence="1 2">
    <name type="scientific">Virgisporangium ochraceum</name>
    <dbReference type="NCBI Taxonomy" id="65505"/>
    <lineage>
        <taxon>Bacteria</taxon>
        <taxon>Bacillati</taxon>
        <taxon>Actinomycetota</taxon>
        <taxon>Actinomycetes</taxon>
        <taxon>Micromonosporales</taxon>
        <taxon>Micromonosporaceae</taxon>
        <taxon>Virgisporangium</taxon>
    </lineage>
</organism>
<proteinExistence type="predicted"/>
<evidence type="ECO:0000313" key="1">
    <source>
        <dbReference type="EMBL" id="GIJ73286.1"/>
    </source>
</evidence>
<dbReference type="EMBL" id="BOPH01000113">
    <property type="protein sequence ID" value="GIJ73286.1"/>
    <property type="molecule type" value="Genomic_DNA"/>
</dbReference>
<dbReference type="RefSeq" id="WP_203933117.1">
    <property type="nucleotide sequence ID" value="NZ_BOPH01000113.1"/>
</dbReference>
<dbReference type="Proteomes" id="UP000635606">
    <property type="component" value="Unassembled WGS sequence"/>
</dbReference>
<protein>
    <submittedName>
        <fullName evidence="1">Uncharacterized protein</fullName>
    </submittedName>
</protein>
<sequence>MSDTALHLVLARVSTTVLDAIRERPELVAGILTVDGGERFVAGFAELEATAAEKASRAWFDTAVNGTEPLGYDAVTDGPAFALGVDDVRAVAVGLVDEGWAPGPGHHDDADADVDATARTLGAAAGWDPDEFATYGPMLAGSWSPDFLHRLVRAVGAAGGWSEETTERVHVAVAVPTIVPRGGGLAAFFAAAARTGQAVVGGLVEQDHR</sequence>
<comment type="caution">
    <text evidence="1">The sequence shown here is derived from an EMBL/GenBank/DDBJ whole genome shotgun (WGS) entry which is preliminary data.</text>
</comment>
<name>A0A8J4EG13_9ACTN</name>
<reference evidence="1" key="1">
    <citation type="submission" date="2021-01" db="EMBL/GenBank/DDBJ databases">
        <title>Whole genome shotgun sequence of Virgisporangium ochraceum NBRC 16418.</title>
        <authorList>
            <person name="Komaki H."/>
            <person name="Tamura T."/>
        </authorList>
    </citation>
    <scope>NUCLEOTIDE SEQUENCE</scope>
    <source>
        <strain evidence="1">NBRC 16418</strain>
    </source>
</reference>
<evidence type="ECO:0000313" key="2">
    <source>
        <dbReference type="Proteomes" id="UP000635606"/>
    </source>
</evidence>
<dbReference type="AlphaFoldDB" id="A0A8J4EG13"/>
<gene>
    <name evidence="1" type="ORF">Voc01_082030</name>
</gene>
<keyword evidence="2" id="KW-1185">Reference proteome</keyword>